<organism evidence="4">
    <name type="scientific">Dissoconium aciculare CBS 342.82</name>
    <dbReference type="NCBI Taxonomy" id="1314786"/>
    <lineage>
        <taxon>Eukaryota</taxon>
        <taxon>Fungi</taxon>
        <taxon>Dikarya</taxon>
        <taxon>Ascomycota</taxon>
        <taxon>Pezizomycotina</taxon>
        <taxon>Dothideomycetes</taxon>
        <taxon>Dothideomycetidae</taxon>
        <taxon>Mycosphaerellales</taxon>
        <taxon>Dissoconiaceae</taxon>
        <taxon>Dissoconium</taxon>
    </lineage>
</organism>
<dbReference type="Pfam" id="PF04146">
    <property type="entry name" value="YTH"/>
    <property type="match status" value="1"/>
</dbReference>
<dbReference type="AlphaFoldDB" id="A0A6J3M4U5"/>
<evidence type="ECO:0000256" key="1">
    <source>
        <dbReference type="SAM" id="MobiDB-lite"/>
    </source>
</evidence>
<dbReference type="Gene3D" id="3.10.590.10">
    <property type="entry name" value="ph1033 like domains"/>
    <property type="match status" value="1"/>
</dbReference>
<dbReference type="Proteomes" id="UP000504637">
    <property type="component" value="Unplaced"/>
</dbReference>
<feature type="region of interest" description="Disordered" evidence="1">
    <location>
        <begin position="459"/>
        <end position="526"/>
    </location>
</feature>
<reference evidence="4" key="1">
    <citation type="submission" date="2020-01" db="EMBL/GenBank/DDBJ databases">
        <authorList>
            <consortium name="DOE Joint Genome Institute"/>
            <person name="Haridas S."/>
            <person name="Albert R."/>
            <person name="Binder M."/>
            <person name="Bloem J."/>
            <person name="Labutti K."/>
            <person name="Salamov A."/>
            <person name="Andreopoulos B."/>
            <person name="Baker S.E."/>
            <person name="Barry K."/>
            <person name="Bills G."/>
            <person name="Bluhm B.H."/>
            <person name="Cannon C."/>
            <person name="Castanera R."/>
            <person name="Culley D.E."/>
            <person name="Daum C."/>
            <person name="Ezra D."/>
            <person name="Gonzalez J.B."/>
            <person name="Henrissat B."/>
            <person name="Kuo A."/>
            <person name="Liang C."/>
            <person name="Lipzen A."/>
            <person name="Lutzoni F."/>
            <person name="Magnuson J."/>
            <person name="Mondo S."/>
            <person name="Nolan M."/>
            <person name="Ohm R."/>
            <person name="Pangilinan J."/>
            <person name="Park H.-J."/>
            <person name="Ramirez L."/>
            <person name="Alfaro M."/>
            <person name="Sun H."/>
            <person name="Tritt A."/>
            <person name="Yoshinaga Y."/>
            <person name="Zwiers L.-H."/>
            <person name="Turgeon B.G."/>
            <person name="Goodwin S.B."/>
            <person name="Spatafora J.W."/>
            <person name="Crous P.W."/>
            <person name="Grigoriev I.V."/>
        </authorList>
    </citation>
    <scope>NUCLEOTIDE SEQUENCE</scope>
    <source>
        <strain evidence="4">CBS 342.82</strain>
    </source>
</reference>
<evidence type="ECO:0000313" key="3">
    <source>
        <dbReference type="Proteomes" id="UP000504637"/>
    </source>
</evidence>
<name>A0A6J3M4U5_9PEZI</name>
<dbReference type="GeneID" id="54361033"/>
<reference evidence="4" key="2">
    <citation type="submission" date="2020-04" db="EMBL/GenBank/DDBJ databases">
        <authorList>
            <consortium name="NCBI Genome Project"/>
        </authorList>
    </citation>
    <scope>NUCLEOTIDE SEQUENCE</scope>
    <source>
        <strain evidence="4">CBS 342.82</strain>
    </source>
</reference>
<feature type="region of interest" description="Disordered" evidence="1">
    <location>
        <begin position="811"/>
        <end position="845"/>
    </location>
</feature>
<dbReference type="InterPro" id="IPR007275">
    <property type="entry name" value="YTH_domain"/>
</dbReference>
<gene>
    <name evidence="4" type="ORF">K489DRAFT_371343</name>
</gene>
<evidence type="ECO:0000259" key="2">
    <source>
        <dbReference type="PROSITE" id="PS50882"/>
    </source>
</evidence>
<keyword evidence="3" id="KW-1185">Reference proteome</keyword>
<feature type="domain" description="YTH" evidence="2">
    <location>
        <begin position="299"/>
        <end position="437"/>
    </location>
</feature>
<dbReference type="RefSeq" id="XP_033459555.1">
    <property type="nucleotide sequence ID" value="XM_033603233.1"/>
</dbReference>
<feature type="compositionally biased region" description="Polar residues" evidence="1">
    <location>
        <begin position="826"/>
        <end position="837"/>
    </location>
</feature>
<protein>
    <recommendedName>
        <fullName evidence="2">YTH domain-containing protein</fullName>
    </recommendedName>
</protein>
<sequence length="924" mass="102371">MHRQDDIPSSHVLGLAPRPKTLFKSFAAQSSSSLDEFEDPICIFPSHTHNLVACHYCIACMVTILPTNMQYSTSGSDEGSDAYAPESRIHHNLVKGNVGPKAGDGPKLNASPVLSQLTTDPWSATETQHSVSPSFSVPWASPLLTNDLKSIETNALWSADNSDILHASDTRPNIYCNKNGPSESRINQDFNNPHDESHGSSIDYRHILTWPIKNRNKNFSDTEYGEVQSAVSQTISDHSRIPHPEQTSTREIVWSERQHAHSLRRALKDPGAQWVESYNGALKMLSAINPEHYQMPFGSRVINMKTEFSDNILLSIRLGKYSVLQKVSERIMEVWEARKDPKEKVLCLFSVNSSKKYCGIAELSGPWDPQMEIEGWENSVNGPRCSGGFPVTWIFAKDINFHQFIHIQLPKSGTTVANMWNGMNFASDVGRAVIETYVKTPATSSILGFPRNYHENEHLATERGSGQRRPARSTRGPRSIAREAPPAGLSLVRKPYRSEQAPSRNSRRQSETSEHGFQSGGMVDTSAPPPRFQLPAISQGTNLTSNTRPFLSSQDNLPKDGLFISTKIHRASPNRYMSRAGVADAPFSMLPKSNTEPALQLGEISDSESSSPFASYRQLKDHSRYTFARPMQNSTSEATHAGNGLEQGHYRRDDYGLVDHTNGESFVDAYMRAPYQLTPPMLSPVGTPTRRPTQRINSLGPFATSVGSASTMPVNTRQKEAQLKSRLHLLLADKFAVDGRLAEGNVERHVQDQLFERRKCLLHNIHEIEQELMHPDQHDADSLSFSTPARRGSYVTSNGIASPSGEIYNISSMSATDHGPLHPASKNRSAQLSSQDASAPPAYRRKHGFTPSWDLRMAGAITKLVSGSEDDFPFSADPGLGPAERSVWHPARVVRPRTDSSLGMYQDTNDSGGIFTGDEFDLLF</sequence>
<dbReference type="GO" id="GO:0003723">
    <property type="term" value="F:RNA binding"/>
    <property type="evidence" value="ECO:0007669"/>
    <property type="project" value="InterPro"/>
</dbReference>
<proteinExistence type="predicted"/>
<dbReference type="OrthoDB" id="306690at2759"/>
<reference evidence="4" key="3">
    <citation type="submission" date="2025-08" db="UniProtKB">
        <authorList>
            <consortium name="RefSeq"/>
        </authorList>
    </citation>
    <scope>IDENTIFICATION</scope>
    <source>
        <strain evidence="4">CBS 342.82</strain>
    </source>
</reference>
<evidence type="ECO:0000313" key="4">
    <source>
        <dbReference type="RefSeq" id="XP_033459555.1"/>
    </source>
</evidence>
<dbReference type="PROSITE" id="PS50882">
    <property type="entry name" value="YTH"/>
    <property type="match status" value="1"/>
</dbReference>
<accession>A0A6J3M4U5</accession>